<evidence type="ECO:0000256" key="2">
    <source>
        <dbReference type="ARBA" id="ARBA00022771"/>
    </source>
</evidence>
<feature type="domain" description="RING-type" evidence="5">
    <location>
        <begin position="354"/>
        <end position="399"/>
    </location>
</feature>
<dbReference type="InterPro" id="IPR019786">
    <property type="entry name" value="Zinc_finger_PHD-type_CS"/>
</dbReference>
<evidence type="ECO:0000259" key="6">
    <source>
        <dbReference type="PROSITE" id="PS50172"/>
    </source>
</evidence>
<dbReference type="SMART" id="SM00292">
    <property type="entry name" value="BRCT"/>
    <property type="match status" value="1"/>
</dbReference>
<dbReference type="PROSITE" id="PS50089">
    <property type="entry name" value="ZF_RING_2"/>
    <property type="match status" value="1"/>
</dbReference>
<comment type="caution">
    <text evidence="7">The sequence shown here is derived from an EMBL/GenBank/DDBJ whole genome shotgun (WGS) entry which is preliminary data.</text>
</comment>
<evidence type="ECO:0000256" key="1">
    <source>
        <dbReference type="ARBA" id="ARBA00022723"/>
    </source>
</evidence>
<dbReference type="PROSITE" id="PS01359">
    <property type="entry name" value="ZF_PHD_1"/>
    <property type="match status" value="1"/>
</dbReference>
<dbReference type="InterPro" id="IPR013083">
    <property type="entry name" value="Znf_RING/FYVE/PHD"/>
</dbReference>
<dbReference type="InterPro" id="IPR036420">
    <property type="entry name" value="BRCT_dom_sf"/>
</dbReference>
<evidence type="ECO:0000313" key="7">
    <source>
        <dbReference type="EMBL" id="KAJ0989646.1"/>
    </source>
</evidence>
<keyword evidence="8" id="KW-1185">Reference proteome</keyword>
<dbReference type="InterPro" id="IPR011011">
    <property type="entry name" value="Znf_FYVE_PHD"/>
</dbReference>
<dbReference type="PROSITE" id="PS50172">
    <property type="entry name" value="BRCT"/>
    <property type="match status" value="1"/>
</dbReference>
<dbReference type="SUPFAM" id="SSF57903">
    <property type="entry name" value="FYVE/PHD zinc finger"/>
    <property type="match status" value="1"/>
</dbReference>
<dbReference type="OrthoDB" id="251770at2759"/>
<dbReference type="Gene3D" id="3.30.40.10">
    <property type="entry name" value="Zinc/RING finger domain, C3HC4 (zinc finger)"/>
    <property type="match status" value="1"/>
</dbReference>
<dbReference type="AlphaFoldDB" id="A0A9D5DD24"/>
<dbReference type="InterPro" id="IPR017907">
    <property type="entry name" value="Znf_RING_CS"/>
</dbReference>
<accession>A0A9D5DD24</accession>
<name>A0A9D5DD24_9LILI</name>
<reference evidence="7" key="2">
    <citation type="journal article" date="2022" name="Hortic Res">
        <title>The genome of Dioscorea zingiberensis sheds light on the biosynthesis, origin and evolution of the medicinally important diosgenin saponins.</title>
        <authorList>
            <person name="Li Y."/>
            <person name="Tan C."/>
            <person name="Li Z."/>
            <person name="Guo J."/>
            <person name="Li S."/>
            <person name="Chen X."/>
            <person name="Wang C."/>
            <person name="Dai X."/>
            <person name="Yang H."/>
            <person name="Song W."/>
            <person name="Hou L."/>
            <person name="Xu J."/>
            <person name="Tong Z."/>
            <person name="Xu A."/>
            <person name="Yuan X."/>
            <person name="Wang W."/>
            <person name="Yang Q."/>
            <person name="Chen L."/>
            <person name="Sun Z."/>
            <person name="Wang K."/>
            <person name="Pan B."/>
            <person name="Chen J."/>
            <person name="Bao Y."/>
            <person name="Liu F."/>
            <person name="Qi X."/>
            <person name="Gang D.R."/>
            <person name="Wen J."/>
            <person name="Li J."/>
        </authorList>
    </citation>
    <scope>NUCLEOTIDE SEQUENCE</scope>
    <source>
        <strain evidence="7">Dzin_1.0</strain>
    </source>
</reference>
<dbReference type="Gene3D" id="3.40.50.10190">
    <property type="entry name" value="BRCT domain"/>
    <property type="match status" value="1"/>
</dbReference>
<evidence type="ECO:0000256" key="3">
    <source>
        <dbReference type="ARBA" id="ARBA00022833"/>
    </source>
</evidence>
<keyword evidence="2 4" id="KW-0863">Zinc-finger</keyword>
<evidence type="ECO:0008006" key="9">
    <source>
        <dbReference type="Google" id="ProtNLM"/>
    </source>
</evidence>
<dbReference type="PROSITE" id="PS00518">
    <property type="entry name" value="ZF_RING_1"/>
    <property type="match status" value="1"/>
</dbReference>
<dbReference type="Pfam" id="PF12738">
    <property type="entry name" value="PTCB-BRCT"/>
    <property type="match status" value="1"/>
</dbReference>
<keyword evidence="1" id="KW-0479">Metal-binding</keyword>
<keyword evidence="3" id="KW-0862">Zinc</keyword>
<gene>
    <name evidence="7" type="ORF">J5N97_008002</name>
</gene>
<sequence>MESVIATVSGYHGTERFNLIKLIAHTGASYVGAMARSTTHLVCWKFEGKKYELAKSLGTLIVSHRWFEDCLKEGRRLPEGPYTMQSGQQAGPISWELPIVDVPAKRRCFSTTDRSMLSYKHNTIDFKEKGHDVSCYSGFFDLSDSNLLDEMLNHGSLIACLTGMQISLCKQPEGSSYSSMRPQRYKKKLSNCTKSSIDSEAACKSQRLVKKNVSDFSNCIILDCEQECFQIESSNQMQNLNPELIDFDILRNRGQTSVQEVTTENRSFSCEEVRTLEIEEAEDIGETDNLASLNPHVSRIELSANETSPKDKCCKNVKNQNGYCDIKGYENEQVKEDDSFDEFGGSQTSTELSCVICWTEFCSTRGILPCGHRFCYTCIQGWADCMAMKGKASTCPLCKSSFTHITMVEGGASLDQKIYSQTIPCNSSKDVLVLLDRGRNYNGSRSSDPVCYECHDHEPEDLLVSCHLCEDRWVHSCCLDPPLVPWTCIHCRDLRTLYQRFR</sequence>
<proteinExistence type="predicted"/>
<dbReference type="EMBL" id="JAGGNH010000001">
    <property type="protein sequence ID" value="KAJ0989646.1"/>
    <property type="molecule type" value="Genomic_DNA"/>
</dbReference>
<evidence type="ECO:0000313" key="8">
    <source>
        <dbReference type="Proteomes" id="UP001085076"/>
    </source>
</evidence>
<dbReference type="InterPro" id="IPR001357">
    <property type="entry name" value="BRCT_dom"/>
</dbReference>
<dbReference type="PANTHER" id="PTHR47776">
    <property type="entry name" value="F5A8.9 PROTEIN"/>
    <property type="match status" value="1"/>
</dbReference>
<reference evidence="7" key="1">
    <citation type="submission" date="2021-03" db="EMBL/GenBank/DDBJ databases">
        <authorList>
            <person name="Li Z."/>
            <person name="Yang C."/>
        </authorList>
    </citation>
    <scope>NUCLEOTIDE SEQUENCE</scope>
    <source>
        <strain evidence="7">Dzin_1.0</strain>
        <tissue evidence="7">Leaf</tissue>
    </source>
</reference>
<feature type="domain" description="BRCT" evidence="6">
    <location>
        <begin position="1"/>
        <end position="84"/>
    </location>
</feature>
<dbReference type="PANTHER" id="PTHR47776:SF2">
    <property type="entry name" value="RING-TYPE E3 UBIQUITIN TRANSFERASE BRCA1"/>
    <property type="match status" value="1"/>
</dbReference>
<protein>
    <recommendedName>
        <fullName evidence="9">RING-type E3 ubiquitin transferase BRCA1</fullName>
    </recommendedName>
</protein>
<evidence type="ECO:0000259" key="5">
    <source>
        <dbReference type="PROSITE" id="PS50089"/>
    </source>
</evidence>
<dbReference type="GO" id="GO:0008270">
    <property type="term" value="F:zinc ion binding"/>
    <property type="evidence" value="ECO:0007669"/>
    <property type="project" value="UniProtKB-KW"/>
</dbReference>
<evidence type="ECO:0000256" key="4">
    <source>
        <dbReference type="PROSITE-ProRule" id="PRU00175"/>
    </source>
</evidence>
<dbReference type="SUPFAM" id="SSF52113">
    <property type="entry name" value="BRCT domain"/>
    <property type="match status" value="1"/>
</dbReference>
<dbReference type="SMART" id="SM00184">
    <property type="entry name" value="RING"/>
    <property type="match status" value="1"/>
</dbReference>
<dbReference type="Pfam" id="PF13639">
    <property type="entry name" value="zf-RING_2"/>
    <property type="match status" value="1"/>
</dbReference>
<dbReference type="SUPFAM" id="SSF57850">
    <property type="entry name" value="RING/U-box"/>
    <property type="match status" value="1"/>
</dbReference>
<dbReference type="InterPro" id="IPR001841">
    <property type="entry name" value="Znf_RING"/>
</dbReference>
<organism evidence="7 8">
    <name type="scientific">Dioscorea zingiberensis</name>
    <dbReference type="NCBI Taxonomy" id="325984"/>
    <lineage>
        <taxon>Eukaryota</taxon>
        <taxon>Viridiplantae</taxon>
        <taxon>Streptophyta</taxon>
        <taxon>Embryophyta</taxon>
        <taxon>Tracheophyta</taxon>
        <taxon>Spermatophyta</taxon>
        <taxon>Magnoliopsida</taxon>
        <taxon>Liliopsida</taxon>
        <taxon>Dioscoreales</taxon>
        <taxon>Dioscoreaceae</taxon>
        <taxon>Dioscorea</taxon>
    </lineage>
</organism>
<dbReference type="Proteomes" id="UP001085076">
    <property type="component" value="Miscellaneous, Linkage group lg01"/>
</dbReference>